<keyword evidence="5 9" id="KW-1133">Transmembrane helix</keyword>
<keyword evidence="2" id="KW-0328">Glycosyltransferase</keyword>
<comment type="caution">
    <text evidence="11">The sequence shown here is derived from an EMBL/GenBank/DDBJ whole genome shotgun (WGS) entry which is preliminary data.</text>
</comment>
<evidence type="ECO:0000256" key="9">
    <source>
        <dbReference type="SAM" id="Phobius"/>
    </source>
</evidence>
<feature type="transmembrane region" description="Helical" evidence="9">
    <location>
        <begin position="649"/>
        <end position="669"/>
    </location>
</feature>
<keyword evidence="3" id="KW-0808">Transferase</keyword>
<keyword evidence="7" id="KW-0961">Cell wall biogenesis/degradation</keyword>
<gene>
    <name evidence="11" type="ORF">EZV62_003063</name>
</gene>
<evidence type="ECO:0000259" key="10">
    <source>
        <dbReference type="Pfam" id="PF05699"/>
    </source>
</evidence>
<dbReference type="GO" id="GO:0016020">
    <property type="term" value="C:membrane"/>
    <property type="evidence" value="ECO:0007669"/>
    <property type="project" value="InterPro"/>
</dbReference>
<dbReference type="GO" id="GO:0012505">
    <property type="term" value="C:endomembrane system"/>
    <property type="evidence" value="ECO:0007669"/>
    <property type="project" value="UniProtKB-SubCell"/>
</dbReference>
<dbReference type="AlphaFoldDB" id="A0A5C7IZZ3"/>
<sequence>MCTFCNAKLVGGSNSGTSHLLNHIKICPMRKQNDIRQHTLTNNKTNDGKDTLEPYTFDPIVVRRKLAEMIILHEYPLRMVEHDGFREYSATLQPLFKPVSRNIIKRHIMQIYDVEKEKEKTISVLEANRSRISITTDMWTSSHQKKGFMAVTAHFIDDSWAMQSRILRFIYVPCPHTAETLCEALNDCLMDWNIDHVFARLSVREKQYKIEILGTDCRLSLSDWLKSENEVIKEMAFKLGDENSIHSNSSLASQLEMPVNSSKRDERLLSYDLFVSSDDPTHVKSEFDAYLEEKVLPRTKDFDILVWWRANASKYPILAQIARDFLAIPVSSVASESAFSTAPTACDTSFQEENENVEEIIHENKIDEEGSKMPFLVYVSRERRASYPHRFKAGALNTLLRVSGIMSNGPYILVLDCDMYCNDPTSAREAMCFNFDPNISPSLAYVQFPQMFYNVNDNDIYEGGSRSAYMSMWQGMDGLRGPTLSGTGYYLKRISLFTTPDQQDKHLLQPEKNFGNSRMLIDSLKAKNDRDVAIRKEEYSSDSILEEAKRLASRAYEVNTNWGKEASIGYLYESLLETTFTGYILHCKGWISVYLYPQRPCFLGCSNIDMKDSMTQLMKWSSGLIDVGLSRFSPLIYGFSRMSILQSMCYAYFTFLPLFLVAMTLYGTVPQLCLLTGTPLYPKVIINLSL</sequence>
<protein>
    <recommendedName>
        <fullName evidence="10">HAT C-terminal dimerisation domain-containing protein</fullName>
    </recommendedName>
</protein>
<accession>A0A5C7IZZ3</accession>
<dbReference type="SUPFAM" id="SSF53098">
    <property type="entry name" value="Ribonuclease H-like"/>
    <property type="match status" value="1"/>
</dbReference>
<evidence type="ECO:0000256" key="2">
    <source>
        <dbReference type="ARBA" id="ARBA00022676"/>
    </source>
</evidence>
<evidence type="ECO:0000256" key="1">
    <source>
        <dbReference type="ARBA" id="ARBA00004127"/>
    </source>
</evidence>
<keyword evidence="4 9" id="KW-0812">Transmembrane</keyword>
<dbReference type="PANTHER" id="PTHR13301">
    <property type="entry name" value="X-BOX TRANSCRIPTION FACTOR-RELATED"/>
    <property type="match status" value="1"/>
</dbReference>
<feature type="binding site" evidence="8">
    <location>
        <position position="392"/>
    </location>
    <ligand>
        <name>Mn(2+)</name>
        <dbReference type="ChEBI" id="CHEBI:29035"/>
    </ligand>
</feature>
<dbReference type="InterPro" id="IPR005150">
    <property type="entry name" value="Cellulose_synth"/>
</dbReference>
<proteinExistence type="predicted"/>
<evidence type="ECO:0000256" key="3">
    <source>
        <dbReference type="ARBA" id="ARBA00022679"/>
    </source>
</evidence>
<organism evidence="11 12">
    <name type="scientific">Acer yangbiense</name>
    <dbReference type="NCBI Taxonomy" id="1000413"/>
    <lineage>
        <taxon>Eukaryota</taxon>
        <taxon>Viridiplantae</taxon>
        <taxon>Streptophyta</taxon>
        <taxon>Embryophyta</taxon>
        <taxon>Tracheophyta</taxon>
        <taxon>Spermatophyta</taxon>
        <taxon>Magnoliopsida</taxon>
        <taxon>eudicotyledons</taxon>
        <taxon>Gunneridae</taxon>
        <taxon>Pentapetalae</taxon>
        <taxon>rosids</taxon>
        <taxon>malvids</taxon>
        <taxon>Sapindales</taxon>
        <taxon>Sapindaceae</taxon>
        <taxon>Hippocastanoideae</taxon>
        <taxon>Acereae</taxon>
        <taxon>Acer</taxon>
    </lineage>
</organism>
<name>A0A5C7IZZ3_9ROSI</name>
<dbReference type="InterPro" id="IPR012337">
    <property type="entry name" value="RNaseH-like_sf"/>
</dbReference>
<comment type="subcellular location">
    <subcellularLocation>
        <location evidence="1">Endomembrane system</location>
        <topology evidence="1">Multi-pass membrane protein</topology>
    </subcellularLocation>
</comment>
<dbReference type="InterPro" id="IPR029044">
    <property type="entry name" value="Nucleotide-diphossugar_trans"/>
</dbReference>
<keyword evidence="12" id="KW-1185">Reference proteome</keyword>
<dbReference type="Proteomes" id="UP000323000">
    <property type="component" value="Chromosome 1"/>
</dbReference>
<dbReference type="GO" id="GO:0016760">
    <property type="term" value="F:cellulose synthase (UDP-forming) activity"/>
    <property type="evidence" value="ECO:0007669"/>
    <property type="project" value="InterPro"/>
</dbReference>
<feature type="domain" description="HAT C-terminal dimerisation" evidence="10">
    <location>
        <begin position="286"/>
        <end position="358"/>
    </location>
</feature>
<dbReference type="InterPro" id="IPR008906">
    <property type="entry name" value="HATC_C_dom"/>
</dbReference>
<reference evidence="12" key="1">
    <citation type="journal article" date="2019" name="Gigascience">
        <title>De novo genome assembly of the endangered Acer yangbiense, a plant species with extremely small populations endemic to Yunnan Province, China.</title>
        <authorList>
            <person name="Yang J."/>
            <person name="Wariss H.M."/>
            <person name="Tao L."/>
            <person name="Zhang R."/>
            <person name="Yun Q."/>
            <person name="Hollingsworth P."/>
            <person name="Dao Z."/>
            <person name="Luo G."/>
            <person name="Guo H."/>
            <person name="Ma Y."/>
            <person name="Sun W."/>
        </authorList>
    </citation>
    <scope>NUCLEOTIDE SEQUENCE [LARGE SCALE GENOMIC DNA]</scope>
    <source>
        <strain evidence="12">cv. Malutang</strain>
    </source>
</reference>
<dbReference type="GO" id="GO:0030244">
    <property type="term" value="P:cellulose biosynthetic process"/>
    <property type="evidence" value="ECO:0007669"/>
    <property type="project" value="InterPro"/>
</dbReference>
<dbReference type="Gene3D" id="3.90.550.10">
    <property type="entry name" value="Spore Coat Polysaccharide Biosynthesis Protein SpsA, Chain A"/>
    <property type="match status" value="1"/>
</dbReference>
<dbReference type="Pfam" id="PF05699">
    <property type="entry name" value="Dimer_Tnp_hAT"/>
    <property type="match status" value="1"/>
</dbReference>
<dbReference type="GO" id="GO:0046983">
    <property type="term" value="F:protein dimerization activity"/>
    <property type="evidence" value="ECO:0007669"/>
    <property type="project" value="InterPro"/>
</dbReference>
<dbReference type="EMBL" id="VAHF01000001">
    <property type="protein sequence ID" value="TXG74484.1"/>
    <property type="molecule type" value="Genomic_DNA"/>
</dbReference>
<evidence type="ECO:0000313" key="11">
    <source>
        <dbReference type="EMBL" id="TXG74484.1"/>
    </source>
</evidence>
<feature type="binding site" evidence="8">
    <location>
        <position position="416"/>
    </location>
    <ligand>
        <name>Mn(2+)</name>
        <dbReference type="ChEBI" id="CHEBI:29035"/>
    </ligand>
</feature>
<keyword evidence="6 9" id="KW-0472">Membrane</keyword>
<evidence type="ECO:0000256" key="4">
    <source>
        <dbReference type="ARBA" id="ARBA00022692"/>
    </source>
</evidence>
<dbReference type="GO" id="GO:0071555">
    <property type="term" value="P:cell wall organization"/>
    <property type="evidence" value="ECO:0007669"/>
    <property type="project" value="UniProtKB-KW"/>
</dbReference>
<evidence type="ECO:0000256" key="8">
    <source>
        <dbReference type="PIRSR" id="PIRSR605150-3"/>
    </source>
</evidence>
<evidence type="ECO:0000256" key="6">
    <source>
        <dbReference type="ARBA" id="ARBA00023136"/>
    </source>
</evidence>
<evidence type="ECO:0000313" key="12">
    <source>
        <dbReference type="Proteomes" id="UP000323000"/>
    </source>
</evidence>
<evidence type="ECO:0000256" key="5">
    <source>
        <dbReference type="ARBA" id="ARBA00022989"/>
    </source>
</evidence>
<evidence type="ECO:0000256" key="7">
    <source>
        <dbReference type="ARBA" id="ARBA00023316"/>
    </source>
</evidence>
<dbReference type="Pfam" id="PF03552">
    <property type="entry name" value="Cellulose_synt"/>
    <property type="match status" value="2"/>
</dbReference>